<evidence type="ECO:0000259" key="1">
    <source>
        <dbReference type="Pfam" id="PF03372"/>
    </source>
</evidence>
<dbReference type="RefSeq" id="WP_377062572.1">
    <property type="nucleotide sequence ID" value="NZ_JBHSJJ010000003.1"/>
</dbReference>
<dbReference type="Pfam" id="PF03372">
    <property type="entry name" value="Exo_endo_phos"/>
    <property type="match status" value="1"/>
</dbReference>
<dbReference type="InterPro" id="IPR050410">
    <property type="entry name" value="CCR4/nocturin_mRNA_transcr"/>
</dbReference>
<dbReference type="PANTHER" id="PTHR12121:SF36">
    <property type="entry name" value="ENDONUCLEASE_EXONUCLEASE_PHOSPHATASE DOMAIN-CONTAINING PROTEIN"/>
    <property type="match status" value="1"/>
</dbReference>
<dbReference type="SUPFAM" id="SSF56219">
    <property type="entry name" value="DNase I-like"/>
    <property type="match status" value="1"/>
</dbReference>
<protein>
    <submittedName>
        <fullName evidence="2">Endonuclease/exonuclease/phosphatase family protein</fullName>
    </submittedName>
</protein>
<dbReference type="Proteomes" id="UP001595818">
    <property type="component" value="Unassembled WGS sequence"/>
</dbReference>
<name>A0ABV9SY04_9BACT</name>
<dbReference type="GO" id="GO:0004519">
    <property type="term" value="F:endonuclease activity"/>
    <property type="evidence" value="ECO:0007669"/>
    <property type="project" value="UniProtKB-KW"/>
</dbReference>
<feature type="domain" description="Endonuclease/exonuclease/phosphatase" evidence="1">
    <location>
        <begin position="32"/>
        <end position="274"/>
    </location>
</feature>
<dbReference type="InterPro" id="IPR036691">
    <property type="entry name" value="Endo/exonu/phosph_ase_sf"/>
</dbReference>
<dbReference type="InterPro" id="IPR005135">
    <property type="entry name" value="Endo/exonuclease/phosphatase"/>
</dbReference>
<accession>A0ABV9SY04</accession>
<evidence type="ECO:0000313" key="3">
    <source>
        <dbReference type="Proteomes" id="UP001595818"/>
    </source>
</evidence>
<keyword evidence="2" id="KW-0255">Endonuclease</keyword>
<organism evidence="2 3">
    <name type="scientific">Negadavirga shengliensis</name>
    <dbReference type="NCBI Taxonomy" id="1389218"/>
    <lineage>
        <taxon>Bacteria</taxon>
        <taxon>Pseudomonadati</taxon>
        <taxon>Bacteroidota</taxon>
        <taxon>Cytophagia</taxon>
        <taxon>Cytophagales</taxon>
        <taxon>Cyclobacteriaceae</taxon>
        <taxon>Negadavirga</taxon>
    </lineage>
</organism>
<dbReference type="CDD" id="cd09083">
    <property type="entry name" value="EEP-1"/>
    <property type="match status" value="1"/>
</dbReference>
<gene>
    <name evidence="2" type="ORF">ACFPFU_06150</name>
</gene>
<proteinExistence type="predicted"/>
<sequence length="284" mass="33185">MKRKNTSLFFFPFLFLFVLTIRSFAQESYNVATYNIRFDNPNDEGNLWKDRAPHLINLIRFHEMDIIGTQEGLYNQLEDISKDLNFPYIGVGRDDGGQKGEFTAVFYNPEKFELLDKGTFWLSPTPGTPSKGWDASLNRICSWGKFRTKEGQEFYVFNVHYDHIGQEAREESSKLVLKKIKEINREHLPCILTGDFNVQDDNPAYKEILMDGSLRDSKNLSETPHHGTVGTFNSFNWDFLPDRRIDYLFVSEHFTVMRHGTLTDNYGKKYPSDHFPVMIEVFFK</sequence>
<keyword evidence="2" id="KW-0378">Hydrolase</keyword>
<evidence type="ECO:0000313" key="2">
    <source>
        <dbReference type="EMBL" id="MFC4871261.1"/>
    </source>
</evidence>
<keyword evidence="3" id="KW-1185">Reference proteome</keyword>
<comment type="caution">
    <text evidence="2">The sequence shown here is derived from an EMBL/GenBank/DDBJ whole genome shotgun (WGS) entry which is preliminary data.</text>
</comment>
<dbReference type="Gene3D" id="3.60.10.10">
    <property type="entry name" value="Endonuclease/exonuclease/phosphatase"/>
    <property type="match status" value="1"/>
</dbReference>
<dbReference type="PANTHER" id="PTHR12121">
    <property type="entry name" value="CARBON CATABOLITE REPRESSOR PROTEIN 4"/>
    <property type="match status" value="1"/>
</dbReference>
<dbReference type="EMBL" id="JBHSJJ010000003">
    <property type="protein sequence ID" value="MFC4871261.1"/>
    <property type="molecule type" value="Genomic_DNA"/>
</dbReference>
<reference evidence="3" key="1">
    <citation type="journal article" date="2019" name="Int. J. Syst. Evol. Microbiol.">
        <title>The Global Catalogue of Microorganisms (GCM) 10K type strain sequencing project: providing services to taxonomists for standard genome sequencing and annotation.</title>
        <authorList>
            <consortium name="The Broad Institute Genomics Platform"/>
            <consortium name="The Broad Institute Genome Sequencing Center for Infectious Disease"/>
            <person name="Wu L."/>
            <person name="Ma J."/>
        </authorList>
    </citation>
    <scope>NUCLEOTIDE SEQUENCE [LARGE SCALE GENOMIC DNA]</scope>
    <source>
        <strain evidence="3">CGMCC 4.7466</strain>
    </source>
</reference>
<keyword evidence="2" id="KW-0540">Nuclease</keyword>